<dbReference type="PANTHER" id="PTHR11829:SF343">
    <property type="entry name" value="FORK-HEAD DOMAIN-CONTAINING PROTEIN"/>
    <property type="match status" value="1"/>
</dbReference>
<accession>A0A7I8XNB0</accession>
<dbReference type="PROSITE" id="PS50039">
    <property type="entry name" value="FORK_HEAD_3"/>
    <property type="match status" value="1"/>
</dbReference>
<feature type="compositionally biased region" description="Basic and acidic residues" evidence="5">
    <location>
        <begin position="279"/>
        <end position="295"/>
    </location>
</feature>
<dbReference type="InterPro" id="IPR036388">
    <property type="entry name" value="WH-like_DNA-bd_sf"/>
</dbReference>
<feature type="compositionally biased region" description="Low complexity" evidence="5">
    <location>
        <begin position="375"/>
        <end position="387"/>
    </location>
</feature>
<dbReference type="InterPro" id="IPR018122">
    <property type="entry name" value="TF_fork_head_CS_1"/>
</dbReference>
<keyword evidence="2 4" id="KW-0238">DNA-binding</keyword>
<evidence type="ECO:0000256" key="2">
    <source>
        <dbReference type="ARBA" id="ARBA00023125"/>
    </source>
</evidence>
<feature type="domain" description="Fork-head" evidence="6">
    <location>
        <begin position="178"/>
        <end position="274"/>
    </location>
</feature>
<feature type="DNA-binding region" description="Fork-head" evidence="4">
    <location>
        <begin position="178"/>
        <end position="274"/>
    </location>
</feature>
<dbReference type="InterPro" id="IPR001766">
    <property type="entry name" value="Fork_head_dom"/>
</dbReference>
<dbReference type="SMART" id="SM00339">
    <property type="entry name" value="FH"/>
    <property type="match status" value="1"/>
</dbReference>
<dbReference type="EMBL" id="CAJFCV020000005">
    <property type="protein sequence ID" value="CAG9121053.1"/>
    <property type="molecule type" value="Genomic_DNA"/>
</dbReference>
<dbReference type="Pfam" id="PF00250">
    <property type="entry name" value="Forkhead"/>
    <property type="match status" value="1"/>
</dbReference>
<evidence type="ECO:0000256" key="1">
    <source>
        <dbReference type="ARBA" id="ARBA00004123"/>
    </source>
</evidence>
<feature type="compositionally biased region" description="Polar residues" evidence="5">
    <location>
        <begin position="336"/>
        <end position="374"/>
    </location>
</feature>
<evidence type="ECO:0000256" key="5">
    <source>
        <dbReference type="SAM" id="MobiDB-lite"/>
    </source>
</evidence>
<dbReference type="PANTHER" id="PTHR11829">
    <property type="entry name" value="FORKHEAD BOX PROTEIN"/>
    <property type="match status" value="1"/>
</dbReference>
<dbReference type="GO" id="GO:0000981">
    <property type="term" value="F:DNA-binding transcription factor activity, RNA polymerase II-specific"/>
    <property type="evidence" value="ECO:0007669"/>
    <property type="project" value="TreeGrafter"/>
</dbReference>
<evidence type="ECO:0000256" key="4">
    <source>
        <dbReference type="PROSITE-ProRule" id="PRU00089"/>
    </source>
</evidence>
<dbReference type="PROSITE" id="PS00658">
    <property type="entry name" value="FORK_HEAD_2"/>
    <property type="match status" value="1"/>
</dbReference>
<dbReference type="Gene3D" id="1.10.10.10">
    <property type="entry name" value="Winged helix-like DNA-binding domain superfamily/Winged helix DNA-binding domain"/>
    <property type="match status" value="1"/>
</dbReference>
<dbReference type="GO" id="GO:0009653">
    <property type="term" value="P:anatomical structure morphogenesis"/>
    <property type="evidence" value="ECO:0007669"/>
    <property type="project" value="TreeGrafter"/>
</dbReference>
<dbReference type="Proteomes" id="UP000582659">
    <property type="component" value="Unassembled WGS sequence"/>
</dbReference>
<evidence type="ECO:0000313" key="8">
    <source>
        <dbReference type="Proteomes" id="UP000659654"/>
    </source>
</evidence>
<reference evidence="7" key="1">
    <citation type="submission" date="2020-09" db="EMBL/GenBank/DDBJ databases">
        <authorList>
            <person name="Kikuchi T."/>
        </authorList>
    </citation>
    <scope>NUCLEOTIDE SEQUENCE</scope>
    <source>
        <strain evidence="7">Ka4C1</strain>
    </source>
</reference>
<evidence type="ECO:0000259" key="6">
    <source>
        <dbReference type="PROSITE" id="PS50039"/>
    </source>
</evidence>
<dbReference type="AlphaFoldDB" id="A0A7I8XNB0"/>
<evidence type="ECO:0000256" key="3">
    <source>
        <dbReference type="ARBA" id="ARBA00023242"/>
    </source>
</evidence>
<name>A0A7I8XNB0_BURXY</name>
<dbReference type="EMBL" id="CAJFDI010000005">
    <property type="protein sequence ID" value="CAD5230150.1"/>
    <property type="molecule type" value="Genomic_DNA"/>
</dbReference>
<dbReference type="GO" id="GO:0005634">
    <property type="term" value="C:nucleus"/>
    <property type="evidence" value="ECO:0007669"/>
    <property type="project" value="UniProtKB-SubCell"/>
</dbReference>
<gene>
    <name evidence="7" type="ORF">BXYJ_LOCUS10843</name>
</gene>
<dbReference type="InterPro" id="IPR030456">
    <property type="entry name" value="TF_fork_head_CS_2"/>
</dbReference>
<dbReference type="PRINTS" id="PR00053">
    <property type="entry name" value="FORKHEAD"/>
</dbReference>
<dbReference type="PROSITE" id="PS00657">
    <property type="entry name" value="FORK_HEAD_1"/>
    <property type="match status" value="1"/>
</dbReference>
<sequence length="479" mass="53466">MNPNQPNTSPMANSLQALSGTALPILNNLQISSTANAAAMLESSNLYSNGFQTMSSADYANQMMSTYTAPGINYPQYAYSTNLANATLYGQNYDNYAAGTVAALQQAGVAYNFNMGQLSDTSSVPQSSSPLEEELSSSSRGNGGGRGRRNREDGTVTFTHQELLKIQGQPGGNFGNQKPPYSYISLISMAIQESETKRMTLSEIYNFITKYFPYYANHNNKCSWQNSIRHSLSFNDCFVKIPRTPDKPGKGSFWTLHALCGNMFENGCFLRRQKRFKLPNKERDGRRRKDRKSQQERNMYQPDVKQENEDEVKMEEMIKSEEQQQEQMVSPKHENSLQQPIPTSITPSMLINQGGPSPSSNSTHNQSENQNSFEMSSNSIPMSSPNNEQTTVISSVGQFAMPTYQYNNFSNIYPNSVDFQTQQALQQVVGGQSFSVNQLVDSPLDYYGQYGLLSKPAANYAYSQHTVYNSNHPESEANL</sequence>
<dbReference type="OrthoDB" id="5954824at2759"/>
<keyword evidence="3 4" id="KW-0539">Nucleus</keyword>
<protein>
    <submittedName>
        <fullName evidence="7">(pine wood nematode) hypothetical protein</fullName>
    </submittedName>
</protein>
<comment type="caution">
    <text evidence="7">The sequence shown here is derived from an EMBL/GenBank/DDBJ whole genome shotgun (WGS) entry which is preliminary data.</text>
</comment>
<feature type="region of interest" description="Disordered" evidence="5">
    <location>
        <begin position="121"/>
        <end position="155"/>
    </location>
</feature>
<dbReference type="GO" id="GO:0000978">
    <property type="term" value="F:RNA polymerase II cis-regulatory region sequence-specific DNA binding"/>
    <property type="evidence" value="ECO:0007669"/>
    <property type="project" value="TreeGrafter"/>
</dbReference>
<dbReference type="SUPFAM" id="SSF46785">
    <property type="entry name" value="Winged helix' DNA-binding domain"/>
    <property type="match status" value="1"/>
</dbReference>
<dbReference type="SMR" id="A0A7I8XNB0"/>
<dbReference type="InterPro" id="IPR050211">
    <property type="entry name" value="FOX_domain-containing"/>
</dbReference>
<proteinExistence type="predicted"/>
<feature type="region of interest" description="Disordered" evidence="5">
    <location>
        <begin position="279"/>
        <end position="389"/>
    </location>
</feature>
<dbReference type="GO" id="GO:0030154">
    <property type="term" value="P:cell differentiation"/>
    <property type="evidence" value="ECO:0007669"/>
    <property type="project" value="TreeGrafter"/>
</dbReference>
<comment type="subcellular location">
    <subcellularLocation>
        <location evidence="1 4">Nucleus</location>
    </subcellularLocation>
</comment>
<dbReference type="InterPro" id="IPR036390">
    <property type="entry name" value="WH_DNA-bd_sf"/>
</dbReference>
<evidence type="ECO:0000313" key="7">
    <source>
        <dbReference type="EMBL" id="CAD5230150.1"/>
    </source>
</evidence>
<keyword evidence="8" id="KW-1185">Reference proteome</keyword>
<dbReference type="FunFam" id="1.10.10.10:FF:000042">
    <property type="entry name" value="hepatocyte nuclear factor 3-beta"/>
    <property type="match status" value="1"/>
</dbReference>
<organism evidence="7 8">
    <name type="scientific">Bursaphelenchus xylophilus</name>
    <name type="common">Pinewood nematode worm</name>
    <name type="synonym">Aphelenchoides xylophilus</name>
    <dbReference type="NCBI Taxonomy" id="6326"/>
    <lineage>
        <taxon>Eukaryota</taxon>
        <taxon>Metazoa</taxon>
        <taxon>Ecdysozoa</taxon>
        <taxon>Nematoda</taxon>
        <taxon>Chromadorea</taxon>
        <taxon>Rhabditida</taxon>
        <taxon>Tylenchina</taxon>
        <taxon>Tylenchomorpha</taxon>
        <taxon>Aphelenchoidea</taxon>
        <taxon>Aphelenchoididae</taxon>
        <taxon>Bursaphelenchus</taxon>
    </lineage>
</organism>
<dbReference type="Proteomes" id="UP000659654">
    <property type="component" value="Unassembled WGS sequence"/>
</dbReference>